<sequence length="156" mass="17560">MYIHGHISSGTLGATEPLRYPVVVASVGLDMRRRQVQTRPASPLFALLPRLPRLPTAHPAAMRRCPRRPRFPGSWILSSRHIVRVSIVRQFPHDHPSLLEAGTFPNLFRRQVGQGKDGRLQCKQAVASAELPSARASECRCRTLLFGWIFDMNHGH</sequence>
<reference evidence="1" key="2">
    <citation type="submission" date="2023-05" db="EMBL/GenBank/DDBJ databases">
        <authorList>
            <consortium name="Lawrence Berkeley National Laboratory"/>
            <person name="Steindorff A."/>
            <person name="Hensen N."/>
            <person name="Bonometti L."/>
            <person name="Westerberg I."/>
            <person name="Brannstrom I.O."/>
            <person name="Guillou S."/>
            <person name="Cros-Aarteil S."/>
            <person name="Calhoun S."/>
            <person name="Haridas S."/>
            <person name="Kuo A."/>
            <person name="Mondo S."/>
            <person name="Pangilinan J."/>
            <person name="Riley R."/>
            <person name="Labutti K."/>
            <person name="Andreopoulos B."/>
            <person name="Lipzen A."/>
            <person name="Chen C."/>
            <person name="Yanf M."/>
            <person name="Daum C."/>
            <person name="Ng V."/>
            <person name="Clum A."/>
            <person name="Ohm R."/>
            <person name="Martin F."/>
            <person name="Silar P."/>
            <person name="Natvig D."/>
            <person name="Lalanne C."/>
            <person name="Gautier V."/>
            <person name="Ament-Velasquez S.L."/>
            <person name="Kruys A."/>
            <person name="Hutchinson M.I."/>
            <person name="Powell A.J."/>
            <person name="Barry K."/>
            <person name="Miller A.N."/>
            <person name="Grigoriev I.V."/>
            <person name="Debuchy R."/>
            <person name="Gladieux P."/>
            <person name="Thoren M.H."/>
            <person name="Johannesson H."/>
        </authorList>
    </citation>
    <scope>NUCLEOTIDE SEQUENCE</scope>
    <source>
        <strain evidence="1">CBS 123565</strain>
    </source>
</reference>
<proteinExistence type="predicted"/>
<protein>
    <submittedName>
        <fullName evidence="1">Uncharacterized protein</fullName>
    </submittedName>
</protein>
<gene>
    <name evidence="1" type="ORF">BT67DRAFT_295916</name>
</gene>
<dbReference type="AlphaFoldDB" id="A0AAN6ZDN1"/>
<dbReference type="EMBL" id="MU853408">
    <property type="protein sequence ID" value="KAK4134497.1"/>
    <property type="molecule type" value="Genomic_DNA"/>
</dbReference>
<comment type="caution">
    <text evidence="1">The sequence shown here is derived from an EMBL/GenBank/DDBJ whole genome shotgun (WGS) entry which is preliminary data.</text>
</comment>
<keyword evidence="2" id="KW-1185">Reference proteome</keyword>
<evidence type="ECO:0000313" key="2">
    <source>
        <dbReference type="Proteomes" id="UP001304895"/>
    </source>
</evidence>
<organism evidence="1 2">
    <name type="scientific">Trichocladium antarcticum</name>
    <dbReference type="NCBI Taxonomy" id="1450529"/>
    <lineage>
        <taxon>Eukaryota</taxon>
        <taxon>Fungi</taxon>
        <taxon>Dikarya</taxon>
        <taxon>Ascomycota</taxon>
        <taxon>Pezizomycotina</taxon>
        <taxon>Sordariomycetes</taxon>
        <taxon>Sordariomycetidae</taxon>
        <taxon>Sordariales</taxon>
        <taxon>Chaetomiaceae</taxon>
        <taxon>Trichocladium</taxon>
    </lineage>
</organism>
<dbReference type="Proteomes" id="UP001304895">
    <property type="component" value="Unassembled WGS sequence"/>
</dbReference>
<reference evidence="1" key="1">
    <citation type="journal article" date="2023" name="Mol. Phylogenet. Evol.">
        <title>Genome-scale phylogeny and comparative genomics of the fungal order Sordariales.</title>
        <authorList>
            <person name="Hensen N."/>
            <person name="Bonometti L."/>
            <person name="Westerberg I."/>
            <person name="Brannstrom I.O."/>
            <person name="Guillou S."/>
            <person name="Cros-Aarteil S."/>
            <person name="Calhoun S."/>
            <person name="Haridas S."/>
            <person name="Kuo A."/>
            <person name="Mondo S."/>
            <person name="Pangilinan J."/>
            <person name="Riley R."/>
            <person name="LaButti K."/>
            <person name="Andreopoulos B."/>
            <person name="Lipzen A."/>
            <person name="Chen C."/>
            <person name="Yan M."/>
            <person name="Daum C."/>
            <person name="Ng V."/>
            <person name="Clum A."/>
            <person name="Steindorff A."/>
            <person name="Ohm R.A."/>
            <person name="Martin F."/>
            <person name="Silar P."/>
            <person name="Natvig D.O."/>
            <person name="Lalanne C."/>
            <person name="Gautier V."/>
            <person name="Ament-Velasquez S.L."/>
            <person name="Kruys A."/>
            <person name="Hutchinson M.I."/>
            <person name="Powell A.J."/>
            <person name="Barry K."/>
            <person name="Miller A.N."/>
            <person name="Grigoriev I.V."/>
            <person name="Debuchy R."/>
            <person name="Gladieux P."/>
            <person name="Hiltunen Thoren M."/>
            <person name="Johannesson H."/>
        </authorList>
    </citation>
    <scope>NUCLEOTIDE SEQUENCE</scope>
    <source>
        <strain evidence="1">CBS 123565</strain>
    </source>
</reference>
<name>A0AAN6ZDN1_9PEZI</name>
<accession>A0AAN6ZDN1</accession>
<evidence type="ECO:0000313" key="1">
    <source>
        <dbReference type="EMBL" id="KAK4134497.1"/>
    </source>
</evidence>